<dbReference type="Proteomes" id="UP000014254">
    <property type="component" value="Unassembled WGS sequence"/>
</dbReference>
<dbReference type="OrthoDB" id="2218807at2759"/>
<protein>
    <recommendedName>
        <fullName evidence="2">Rho-GAP domain-containing protein</fullName>
    </recommendedName>
</protein>
<dbReference type="InParanoid" id="S2KFK1"/>
<dbReference type="InterPro" id="IPR000198">
    <property type="entry name" value="RhoGAP_dom"/>
</dbReference>
<sequence>MYYSFDFAANITYLCIDEIRKRGLQERKIFRKSMPNNGLFIKVFNKQTCTSEDLSYVDIHSVATLMQDALWSSHERIISKKAWRSINYETCTLSRLSSVITSKAEQLLIDILDFLVELMQYKSVNLMDAYKLGDALGKVVLGPADCGPIISEKAGHFLTRMIIEHAKVLKQRREQLQKQPQSSLRRIDSGFQHSALSSCHSFYAEYHPICKSQGTQARAKFYDRVVFKIKWASFDWLDNTVGIRAMLDDDYEFAPDPPEKPWISIFTSSDMIKCHKDMNASPVLYRILREASKPLPSHAKSMSSDPFAASYLFNKTKIFWAERQIQDAFIEFHPQYHLYTHLNGSHDGGVGAGGDRSNPLKKLNHSLSHIKLNLKKYTSRHDLLEESMISENTTIAALEEEQQQQQQQQSEAKEPNTHAERSSTTSMRNVMKKMIKMGGYHGSKIIV</sequence>
<feature type="region of interest" description="Disordered" evidence="1">
    <location>
        <begin position="400"/>
        <end position="427"/>
    </location>
</feature>
<evidence type="ECO:0000313" key="3">
    <source>
        <dbReference type="EMBL" id="EPB91150.1"/>
    </source>
</evidence>
<dbReference type="OMA" id="MYYSFDF"/>
<dbReference type="EMBL" id="KE123912">
    <property type="protein sequence ID" value="EPB91150.1"/>
    <property type="molecule type" value="Genomic_DNA"/>
</dbReference>
<evidence type="ECO:0000256" key="1">
    <source>
        <dbReference type="SAM" id="MobiDB-lite"/>
    </source>
</evidence>
<gene>
    <name evidence="3" type="ORF">HMPREF1544_02030</name>
</gene>
<dbReference type="GO" id="GO:0007165">
    <property type="term" value="P:signal transduction"/>
    <property type="evidence" value="ECO:0007669"/>
    <property type="project" value="InterPro"/>
</dbReference>
<dbReference type="SUPFAM" id="SSF48350">
    <property type="entry name" value="GTPase activation domain, GAP"/>
    <property type="match status" value="1"/>
</dbReference>
<dbReference type="VEuPathDB" id="FungiDB:HMPREF1544_02030"/>
<dbReference type="eggNOG" id="ENOG502T9RZ">
    <property type="taxonomic scope" value="Eukaryota"/>
</dbReference>
<feature type="compositionally biased region" description="Basic and acidic residues" evidence="1">
    <location>
        <begin position="411"/>
        <end position="421"/>
    </location>
</feature>
<proteinExistence type="predicted"/>
<dbReference type="InterPro" id="IPR008936">
    <property type="entry name" value="Rho_GTPase_activation_prot"/>
</dbReference>
<dbReference type="AlphaFoldDB" id="S2KFK1"/>
<name>S2KFK1_MUCC1</name>
<reference evidence="4" key="1">
    <citation type="submission" date="2013-05" db="EMBL/GenBank/DDBJ databases">
        <title>The Genome sequence of Mucor circinelloides f. circinelloides 1006PhL.</title>
        <authorList>
            <consortium name="The Broad Institute Genomics Platform"/>
            <person name="Cuomo C."/>
            <person name="Earl A."/>
            <person name="Findley K."/>
            <person name="Lee S.C."/>
            <person name="Walker B."/>
            <person name="Young S."/>
            <person name="Zeng Q."/>
            <person name="Gargeya S."/>
            <person name="Fitzgerald M."/>
            <person name="Haas B."/>
            <person name="Abouelleil A."/>
            <person name="Allen A.W."/>
            <person name="Alvarado L."/>
            <person name="Arachchi H.M."/>
            <person name="Berlin A.M."/>
            <person name="Chapman S.B."/>
            <person name="Gainer-Dewar J."/>
            <person name="Goldberg J."/>
            <person name="Griggs A."/>
            <person name="Gujja S."/>
            <person name="Hansen M."/>
            <person name="Howarth C."/>
            <person name="Imamovic A."/>
            <person name="Ireland A."/>
            <person name="Larimer J."/>
            <person name="McCowan C."/>
            <person name="Murphy C."/>
            <person name="Pearson M."/>
            <person name="Poon T.W."/>
            <person name="Priest M."/>
            <person name="Roberts A."/>
            <person name="Saif S."/>
            <person name="Shea T."/>
            <person name="Sisk P."/>
            <person name="Sykes S."/>
            <person name="Wortman J."/>
            <person name="Nusbaum C."/>
            <person name="Birren B."/>
        </authorList>
    </citation>
    <scope>NUCLEOTIDE SEQUENCE [LARGE SCALE GENOMIC DNA]</scope>
    <source>
        <strain evidence="4">1006PhL</strain>
    </source>
</reference>
<dbReference type="Gene3D" id="1.10.555.10">
    <property type="entry name" value="Rho GTPase activation protein"/>
    <property type="match status" value="1"/>
</dbReference>
<dbReference type="Pfam" id="PF00620">
    <property type="entry name" value="RhoGAP"/>
    <property type="match status" value="1"/>
</dbReference>
<organism evidence="3 4">
    <name type="scientific">Mucor circinelloides f. circinelloides (strain 1006PhL)</name>
    <name type="common">Mucormycosis agent</name>
    <name type="synonym">Calyptromyces circinelloides</name>
    <dbReference type="NCBI Taxonomy" id="1220926"/>
    <lineage>
        <taxon>Eukaryota</taxon>
        <taxon>Fungi</taxon>
        <taxon>Fungi incertae sedis</taxon>
        <taxon>Mucoromycota</taxon>
        <taxon>Mucoromycotina</taxon>
        <taxon>Mucoromycetes</taxon>
        <taxon>Mucorales</taxon>
        <taxon>Mucorineae</taxon>
        <taxon>Mucoraceae</taxon>
        <taxon>Mucor</taxon>
    </lineage>
</organism>
<evidence type="ECO:0000313" key="4">
    <source>
        <dbReference type="Proteomes" id="UP000014254"/>
    </source>
</evidence>
<feature type="domain" description="Rho-GAP" evidence="2">
    <location>
        <begin position="1"/>
        <end position="170"/>
    </location>
</feature>
<evidence type="ECO:0000259" key="2">
    <source>
        <dbReference type="PROSITE" id="PS50238"/>
    </source>
</evidence>
<keyword evidence="4" id="KW-1185">Reference proteome</keyword>
<dbReference type="PROSITE" id="PS50238">
    <property type="entry name" value="RHOGAP"/>
    <property type="match status" value="1"/>
</dbReference>
<accession>S2KFK1</accession>